<proteinExistence type="predicted"/>
<dbReference type="WBParaSite" id="maker-unitig_44520-snap-gene-0.1-mRNA-1">
    <property type="protein sequence ID" value="maker-unitig_44520-snap-gene-0.1-mRNA-1"/>
    <property type="gene ID" value="maker-unitig_44520-snap-gene-0.1"/>
</dbReference>
<dbReference type="AlphaFoldDB" id="A0A1I8FS83"/>
<evidence type="ECO:0000313" key="2">
    <source>
        <dbReference type="WBParaSite" id="maker-unitig_44520-snap-gene-0.1-mRNA-1"/>
    </source>
</evidence>
<sequence length="85" mass="9685">LQLQISQKFSPISSQFLPTRSQTRACQSDLIFLFYSPRRQSKTVSTPSVKSAFASICHWMRPTTSSERGRFWLRLNCCSPPALST</sequence>
<name>A0A1I8FS83_9PLAT</name>
<accession>A0A1I8FS83</accession>
<keyword evidence="1" id="KW-1185">Reference proteome</keyword>
<dbReference type="Proteomes" id="UP000095280">
    <property type="component" value="Unplaced"/>
</dbReference>
<organism evidence="1 2">
    <name type="scientific">Macrostomum lignano</name>
    <dbReference type="NCBI Taxonomy" id="282301"/>
    <lineage>
        <taxon>Eukaryota</taxon>
        <taxon>Metazoa</taxon>
        <taxon>Spiralia</taxon>
        <taxon>Lophotrochozoa</taxon>
        <taxon>Platyhelminthes</taxon>
        <taxon>Rhabditophora</taxon>
        <taxon>Macrostomorpha</taxon>
        <taxon>Macrostomida</taxon>
        <taxon>Macrostomidae</taxon>
        <taxon>Macrostomum</taxon>
    </lineage>
</organism>
<reference evidence="2" key="1">
    <citation type="submission" date="2016-11" db="UniProtKB">
        <authorList>
            <consortium name="WormBaseParasite"/>
        </authorList>
    </citation>
    <scope>IDENTIFICATION</scope>
</reference>
<protein>
    <submittedName>
        <fullName evidence="2">Ovule protein</fullName>
    </submittedName>
</protein>
<evidence type="ECO:0000313" key="1">
    <source>
        <dbReference type="Proteomes" id="UP000095280"/>
    </source>
</evidence>